<dbReference type="AlphaFoldDB" id="A0A1C0TR33"/>
<feature type="domain" description="ABC3 transporter permease C-terminal" evidence="8">
    <location>
        <begin position="289"/>
        <end position="411"/>
    </location>
</feature>
<protein>
    <recommendedName>
        <fullName evidence="12">ABC transporter permease</fullName>
    </recommendedName>
</protein>
<evidence type="ECO:0000256" key="6">
    <source>
        <dbReference type="ARBA" id="ARBA00038076"/>
    </source>
</evidence>
<dbReference type="EMBL" id="MAUJ01000003">
    <property type="protein sequence ID" value="OCQ21295.1"/>
    <property type="molecule type" value="Genomic_DNA"/>
</dbReference>
<evidence type="ECO:0000256" key="4">
    <source>
        <dbReference type="ARBA" id="ARBA00022989"/>
    </source>
</evidence>
<feature type="transmembrane region" description="Helical" evidence="7">
    <location>
        <begin position="20"/>
        <end position="42"/>
    </location>
</feature>
<keyword evidence="5 7" id="KW-0472">Membrane</keyword>
<evidence type="ECO:0000313" key="11">
    <source>
        <dbReference type="Proteomes" id="UP000093366"/>
    </source>
</evidence>
<dbReference type="RefSeq" id="WP_065790663.1">
    <property type="nucleotide sequence ID" value="NZ_MAUJ01000003.1"/>
</dbReference>
<dbReference type="PANTHER" id="PTHR30572:SF4">
    <property type="entry name" value="ABC TRANSPORTER PERMEASE YTRF"/>
    <property type="match status" value="1"/>
</dbReference>
<dbReference type="Pfam" id="PF12704">
    <property type="entry name" value="MacB_PCD"/>
    <property type="match status" value="2"/>
</dbReference>
<evidence type="ECO:0000256" key="7">
    <source>
        <dbReference type="SAM" id="Phobius"/>
    </source>
</evidence>
<dbReference type="InterPro" id="IPR050250">
    <property type="entry name" value="Macrolide_Exporter_MacB"/>
</dbReference>
<evidence type="ECO:0008006" key="12">
    <source>
        <dbReference type="Google" id="ProtNLM"/>
    </source>
</evidence>
<feature type="transmembrane region" description="Helical" evidence="7">
    <location>
        <begin position="759"/>
        <end position="779"/>
    </location>
</feature>
<feature type="transmembrane region" description="Helical" evidence="7">
    <location>
        <begin position="785"/>
        <end position="813"/>
    </location>
</feature>
<reference evidence="11" key="1">
    <citation type="submission" date="2016-07" db="EMBL/GenBank/DDBJ databases">
        <authorList>
            <person name="Florea S."/>
            <person name="Webb J.S."/>
            <person name="Jaromczyk J."/>
            <person name="Schardl C.L."/>
        </authorList>
    </citation>
    <scope>NUCLEOTIDE SEQUENCE [LARGE SCALE GENOMIC DNA]</scope>
    <source>
        <strain evidence="11">IPB1</strain>
    </source>
</reference>
<dbReference type="OrthoDB" id="9770036at2"/>
<dbReference type="InterPro" id="IPR003838">
    <property type="entry name" value="ABC3_permease_C"/>
</dbReference>
<organism evidence="10 11">
    <name type="scientific">Pseudoalteromonas luteoviolacea</name>
    <dbReference type="NCBI Taxonomy" id="43657"/>
    <lineage>
        <taxon>Bacteria</taxon>
        <taxon>Pseudomonadati</taxon>
        <taxon>Pseudomonadota</taxon>
        <taxon>Gammaproteobacteria</taxon>
        <taxon>Alteromonadales</taxon>
        <taxon>Pseudoalteromonadaceae</taxon>
        <taxon>Pseudoalteromonas</taxon>
    </lineage>
</organism>
<feature type="transmembrane region" description="Helical" evidence="7">
    <location>
        <begin position="283"/>
        <end position="307"/>
    </location>
</feature>
<comment type="subcellular location">
    <subcellularLocation>
        <location evidence="1">Cell membrane</location>
        <topology evidence="1">Multi-pass membrane protein</topology>
    </subcellularLocation>
</comment>
<accession>A0A1C0TR33</accession>
<evidence type="ECO:0000256" key="2">
    <source>
        <dbReference type="ARBA" id="ARBA00022475"/>
    </source>
</evidence>
<dbReference type="Proteomes" id="UP000093366">
    <property type="component" value="Unassembled WGS sequence"/>
</dbReference>
<keyword evidence="3 7" id="KW-0812">Transmembrane</keyword>
<dbReference type="GO" id="GO:0005886">
    <property type="term" value="C:plasma membrane"/>
    <property type="evidence" value="ECO:0007669"/>
    <property type="project" value="UniProtKB-SubCell"/>
</dbReference>
<feature type="transmembrane region" description="Helical" evidence="7">
    <location>
        <begin position="386"/>
        <end position="407"/>
    </location>
</feature>
<comment type="caution">
    <text evidence="10">The sequence shown here is derived from an EMBL/GenBank/DDBJ whole genome shotgun (WGS) entry which is preliminary data.</text>
</comment>
<evidence type="ECO:0000256" key="3">
    <source>
        <dbReference type="ARBA" id="ARBA00022692"/>
    </source>
</evidence>
<proteinExistence type="inferred from homology"/>
<feature type="domain" description="ABC3 transporter permease C-terminal" evidence="8">
    <location>
        <begin position="713"/>
        <end position="823"/>
    </location>
</feature>
<dbReference type="Pfam" id="PF02687">
    <property type="entry name" value="FtsX"/>
    <property type="match status" value="2"/>
</dbReference>
<feature type="transmembrane region" description="Helical" evidence="7">
    <location>
        <begin position="437"/>
        <end position="457"/>
    </location>
</feature>
<dbReference type="PANTHER" id="PTHR30572">
    <property type="entry name" value="MEMBRANE COMPONENT OF TRANSPORTER-RELATED"/>
    <property type="match status" value="1"/>
</dbReference>
<evidence type="ECO:0000256" key="5">
    <source>
        <dbReference type="ARBA" id="ARBA00023136"/>
    </source>
</evidence>
<feature type="transmembrane region" description="Helical" evidence="7">
    <location>
        <begin position="335"/>
        <end position="357"/>
    </location>
</feature>
<comment type="similarity">
    <text evidence="6">Belongs to the ABC-4 integral membrane protein family.</text>
</comment>
<feature type="domain" description="MacB-like periplasmic core" evidence="9">
    <location>
        <begin position="21"/>
        <end position="241"/>
    </location>
</feature>
<feature type="transmembrane region" description="Helical" evidence="7">
    <location>
        <begin position="707"/>
        <end position="726"/>
    </location>
</feature>
<feature type="domain" description="MacB-like periplasmic core" evidence="9">
    <location>
        <begin position="447"/>
        <end position="641"/>
    </location>
</feature>
<gene>
    <name evidence="10" type="ORF">A7985_11765</name>
</gene>
<dbReference type="InterPro" id="IPR025857">
    <property type="entry name" value="MacB_PCD"/>
</dbReference>
<name>A0A1C0TR33_9GAMM</name>
<dbReference type="GO" id="GO:0022857">
    <property type="term" value="F:transmembrane transporter activity"/>
    <property type="evidence" value="ECO:0007669"/>
    <property type="project" value="TreeGrafter"/>
</dbReference>
<evidence type="ECO:0000259" key="8">
    <source>
        <dbReference type="Pfam" id="PF02687"/>
    </source>
</evidence>
<sequence length="830" mass="90893">MTIWIDIKYMLRQLTNKPMFTLISVLVVAFGLGLTVYTYTLLTQIVFKPLTLQGTTPLVAIEGEFREKHGRGQRADPYHLNHISAESKLIERMSLYRTGSTILSDLDNMTGSKKLHASYSQWNLFEVAGVQPQLGRGFSPADQEVGADPVVVISHAVWAKYFGQNPDILGTSIRVNGTPKQIIGVMPAGFSFPAVAQIWAPLVITQIQTSAPSDAYSASLNGVARLKNGVSLSQLLSEVDSLLAEHFQLLPQEFAWRTSSPGGYIRVFPFKYTDDSITQKSSIFVALFLVVVLILLLTCINVGNLLLARVNERIKEVAIRIALGISKERLVIQMLWESVFICGVGGVLAWILVAIGVQVTNEVLNGIFALSEARPFWWHIKLESDAVVVLVVTLIFMVIATGLLPAWRALTGDMNAILRDGTRGALGKINGRINKSIVITEIALSSVVLMIASILLYTSFNAQNADYGVDTNNRITAQILLPTSVYPTNPRTNPRTKRNDFYYQLKGNLEQSPNIHSVAYFTSLPGTGGGSSHFEILGKEALVYNENPLWNFEVVSRGAWETVAMKIIAGRDFDERDLDSGESPVIINDSMARALFPLGDALGQRVRTVDEGDWHTEWRTIVGIVSDSVHGPTMQATSAWHTGYGLMDLRSWTMELVVHYSGSEAQAMATLHKAVADMDPEVTLDQVQSYEQLIAQPMRLIDAINTIFLWCGLVALVLAATGIYAVSANSISLRSQEIATRRALGASNGHVVRFLLKEAGLQLTAGLIVGMSISIWLIYRISQSMLIGGGGFAIGLVGVPILISVMVLIATYIPSKKITSYEPGEGLRQV</sequence>
<keyword evidence="2" id="KW-1003">Cell membrane</keyword>
<keyword evidence="4 7" id="KW-1133">Transmembrane helix</keyword>
<evidence type="ECO:0000256" key="1">
    <source>
        <dbReference type="ARBA" id="ARBA00004651"/>
    </source>
</evidence>
<evidence type="ECO:0000313" key="10">
    <source>
        <dbReference type="EMBL" id="OCQ21295.1"/>
    </source>
</evidence>
<evidence type="ECO:0000259" key="9">
    <source>
        <dbReference type="Pfam" id="PF12704"/>
    </source>
</evidence>